<organism evidence="1 2">
    <name type="scientific">Strongyloides papillosus</name>
    <name type="common">Intestinal threadworm</name>
    <dbReference type="NCBI Taxonomy" id="174720"/>
    <lineage>
        <taxon>Eukaryota</taxon>
        <taxon>Metazoa</taxon>
        <taxon>Ecdysozoa</taxon>
        <taxon>Nematoda</taxon>
        <taxon>Chromadorea</taxon>
        <taxon>Rhabditida</taxon>
        <taxon>Tylenchina</taxon>
        <taxon>Panagrolaimomorpha</taxon>
        <taxon>Strongyloidoidea</taxon>
        <taxon>Strongyloididae</taxon>
        <taxon>Strongyloides</taxon>
    </lineage>
</organism>
<protein>
    <submittedName>
        <fullName evidence="2">Uncharacterized protein</fullName>
    </submittedName>
</protein>
<keyword evidence="1" id="KW-1185">Reference proteome</keyword>
<evidence type="ECO:0000313" key="1">
    <source>
        <dbReference type="Proteomes" id="UP000046392"/>
    </source>
</evidence>
<accession>A0A0N5CIS4</accession>
<sequence>MVVHTQIIEINIHKLYIEIEDNQIITQEIVFLGRQINFQRFKNIRYYFKNYSNFFLCIATTSLIIL</sequence>
<name>A0A0N5CIS4_STREA</name>
<dbReference type="Proteomes" id="UP000046392">
    <property type="component" value="Unplaced"/>
</dbReference>
<dbReference type="WBParaSite" id="SPAL_0001772900.1">
    <property type="protein sequence ID" value="SPAL_0001772900.1"/>
    <property type="gene ID" value="SPAL_0001772900"/>
</dbReference>
<reference evidence="2" key="1">
    <citation type="submission" date="2017-02" db="UniProtKB">
        <authorList>
            <consortium name="WormBaseParasite"/>
        </authorList>
    </citation>
    <scope>IDENTIFICATION</scope>
</reference>
<evidence type="ECO:0000313" key="2">
    <source>
        <dbReference type="WBParaSite" id="SPAL_0001772900.1"/>
    </source>
</evidence>
<dbReference type="AlphaFoldDB" id="A0A0N5CIS4"/>
<proteinExistence type="predicted"/>